<accession>T0FHM6</accession>
<evidence type="ECO:0000313" key="2">
    <source>
        <dbReference type="Proteomes" id="UP000015442"/>
    </source>
</evidence>
<sequence length="53" mass="5948">MKKNFLKVAVPTISELICKIVICASSHIFSVYGNIRSFVRVPTSIFSEGKIKF</sequence>
<dbReference type="Proteomes" id="UP000015442">
    <property type="component" value="Unassembled WGS sequence"/>
</dbReference>
<evidence type="ECO:0000313" key="1">
    <source>
        <dbReference type="EMBL" id="EQA69549.1"/>
    </source>
</evidence>
<reference evidence="1 2" key="1">
    <citation type="submission" date="2013-05" db="EMBL/GenBank/DDBJ databases">
        <authorList>
            <person name="Harkins D.M."/>
            <person name="Durkin A.S."/>
            <person name="Brinkac L.M."/>
            <person name="Haft D.H."/>
            <person name="Selengut J.D."/>
            <person name="Sanka R."/>
            <person name="DePew J."/>
            <person name="Purushe J."/>
            <person name="Hartskeerl R.A."/>
            <person name="Ahmed A."/>
            <person name="van der Linden H."/>
            <person name="Goris M.G.A."/>
            <person name="Vinetz J.M."/>
            <person name="Sutton G.G."/>
            <person name="Nierman W.C."/>
            <person name="Fouts D.E."/>
        </authorList>
    </citation>
    <scope>NUCLEOTIDE SEQUENCE [LARGE SCALE GENOMIC DNA]</scope>
    <source>
        <strain evidence="1 2">CZ214</strain>
    </source>
</reference>
<proteinExistence type="predicted"/>
<dbReference type="EMBL" id="AKWY02000034">
    <property type="protein sequence ID" value="EQA69549.1"/>
    <property type="molecule type" value="Genomic_DNA"/>
</dbReference>
<name>T0FHM6_9LEPT</name>
<gene>
    <name evidence="1" type="ORF">LEP1GSC059_1952</name>
</gene>
<protein>
    <submittedName>
        <fullName evidence="1">Uncharacterized protein</fullName>
    </submittedName>
</protein>
<comment type="caution">
    <text evidence="1">The sequence shown here is derived from an EMBL/GenBank/DDBJ whole genome shotgun (WGS) entry which is preliminary data.</text>
</comment>
<organism evidence="1 2">
    <name type="scientific">Leptospira noguchii serovar Panama str. CZ214</name>
    <dbReference type="NCBI Taxonomy" id="1001595"/>
    <lineage>
        <taxon>Bacteria</taxon>
        <taxon>Pseudomonadati</taxon>
        <taxon>Spirochaetota</taxon>
        <taxon>Spirochaetia</taxon>
        <taxon>Leptospirales</taxon>
        <taxon>Leptospiraceae</taxon>
        <taxon>Leptospira</taxon>
    </lineage>
</organism>
<dbReference type="AlphaFoldDB" id="T0FHM6"/>